<dbReference type="EMBL" id="JAZGUE010000003">
    <property type="protein sequence ID" value="KAL2269125.1"/>
    <property type="molecule type" value="Genomic_DNA"/>
</dbReference>
<name>A0ABR4DFM9_9PEZI</name>
<dbReference type="InterPro" id="IPR051589">
    <property type="entry name" value="Sialate-O-sulfotransferase"/>
</dbReference>
<dbReference type="RefSeq" id="XP_070867849.1">
    <property type="nucleotide sequence ID" value="XM_071010408.1"/>
</dbReference>
<keyword evidence="5" id="KW-1185">Reference proteome</keyword>
<accession>A0ABR4DFM9</accession>
<protein>
    <recommendedName>
        <fullName evidence="3">WSC domain-containing protein</fullName>
    </recommendedName>
</protein>
<evidence type="ECO:0000256" key="2">
    <source>
        <dbReference type="SAM" id="SignalP"/>
    </source>
</evidence>
<evidence type="ECO:0000256" key="1">
    <source>
        <dbReference type="ARBA" id="ARBA00022737"/>
    </source>
</evidence>
<dbReference type="InterPro" id="IPR002889">
    <property type="entry name" value="WSC_carb-bd"/>
</dbReference>
<dbReference type="SMART" id="SM00321">
    <property type="entry name" value="WSC"/>
    <property type="match status" value="3"/>
</dbReference>
<dbReference type="Pfam" id="PF01822">
    <property type="entry name" value="WSC"/>
    <property type="match status" value="3"/>
</dbReference>
<feature type="domain" description="WSC" evidence="3">
    <location>
        <begin position="40"/>
        <end position="128"/>
    </location>
</feature>
<evidence type="ECO:0000259" key="3">
    <source>
        <dbReference type="PROSITE" id="PS51212"/>
    </source>
</evidence>
<dbReference type="Proteomes" id="UP001600064">
    <property type="component" value="Unassembled WGS sequence"/>
</dbReference>
<feature type="domain" description="WSC" evidence="3">
    <location>
        <begin position="248"/>
        <end position="337"/>
    </location>
</feature>
<feature type="signal peptide" evidence="2">
    <location>
        <begin position="1"/>
        <end position="23"/>
    </location>
</feature>
<proteinExistence type="predicted"/>
<feature type="domain" description="WSC" evidence="3">
    <location>
        <begin position="140"/>
        <end position="233"/>
    </location>
</feature>
<dbReference type="GeneID" id="98125052"/>
<sequence length="342" mass="36471">MAVRRSNARLLPLAALFLSTGSALPSSVLNAARDAEATLTYEPLGCYADNQYRVLPHKIISAPDMTAAKCAAHCEGYDYFGTQFGSECHCGTIAPPLGADESECSMPCSGNPDETCGGPMRLNVYYFDSACDAEQPAVPGFEYVGCYTDNLPHRALSGHVVREHGMTLEKCAQACTTAGYSWFGVEYETECFCGTALDAASAEVPESECEMWCSGDKTQHCGSPDRLNVYRSTGEPTGLPGSPEVAGEFAYVSCWTDKVNDRSLKDHSTHSSAMTVEVCAEECKDYAYFGVEYGQECFCGNELGGEAAPAAECGMLCSGAFDQFCGGPDRMNVYAKPAAASA</sequence>
<keyword evidence="2" id="KW-0732">Signal</keyword>
<dbReference type="PROSITE" id="PS51212">
    <property type="entry name" value="WSC"/>
    <property type="match status" value="3"/>
</dbReference>
<gene>
    <name evidence="4" type="ORF">VTJ83DRAFT_3971</name>
</gene>
<reference evidence="4 5" key="1">
    <citation type="journal article" date="2024" name="Commun. Biol.">
        <title>Comparative genomic analysis of thermophilic fungi reveals convergent evolutionary adaptations and gene losses.</title>
        <authorList>
            <person name="Steindorff A.S."/>
            <person name="Aguilar-Pontes M.V."/>
            <person name="Robinson A.J."/>
            <person name="Andreopoulos B."/>
            <person name="LaButti K."/>
            <person name="Kuo A."/>
            <person name="Mondo S."/>
            <person name="Riley R."/>
            <person name="Otillar R."/>
            <person name="Haridas S."/>
            <person name="Lipzen A."/>
            <person name="Grimwood J."/>
            <person name="Schmutz J."/>
            <person name="Clum A."/>
            <person name="Reid I.D."/>
            <person name="Moisan M.C."/>
            <person name="Butler G."/>
            <person name="Nguyen T.T.M."/>
            <person name="Dewar K."/>
            <person name="Conant G."/>
            <person name="Drula E."/>
            <person name="Henrissat B."/>
            <person name="Hansel C."/>
            <person name="Singer S."/>
            <person name="Hutchinson M.I."/>
            <person name="de Vries R.P."/>
            <person name="Natvig D.O."/>
            <person name="Powell A.J."/>
            <person name="Tsang A."/>
            <person name="Grigoriev I.V."/>
        </authorList>
    </citation>
    <scope>NUCLEOTIDE SEQUENCE [LARGE SCALE GENOMIC DNA]</scope>
    <source>
        <strain evidence="4 5">ATCC 22073</strain>
    </source>
</reference>
<evidence type="ECO:0000313" key="4">
    <source>
        <dbReference type="EMBL" id="KAL2269125.1"/>
    </source>
</evidence>
<feature type="chain" id="PRO_5046617759" description="WSC domain-containing protein" evidence="2">
    <location>
        <begin position="24"/>
        <end position="342"/>
    </location>
</feature>
<organism evidence="4 5">
    <name type="scientific">Remersonia thermophila</name>
    <dbReference type="NCBI Taxonomy" id="72144"/>
    <lineage>
        <taxon>Eukaryota</taxon>
        <taxon>Fungi</taxon>
        <taxon>Dikarya</taxon>
        <taxon>Ascomycota</taxon>
        <taxon>Pezizomycotina</taxon>
        <taxon>Sordariomycetes</taxon>
        <taxon>Sordariomycetidae</taxon>
        <taxon>Sordariales</taxon>
        <taxon>Sordariales incertae sedis</taxon>
        <taxon>Remersonia</taxon>
    </lineage>
</organism>
<keyword evidence="1" id="KW-0677">Repeat</keyword>
<dbReference type="PANTHER" id="PTHR45964:SF5">
    <property type="entry name" value="WSCD FAMILY MEMBER CG9164"/>
    <property type="match status" value="1"/>
</dbReference>
<dbReference type="PANTHER" id="PTHR45964">
    <property type="entry name" value="WSCD FAMILY MEMBER CG9164"/>
    <property type="match status" value="1"/>
</dbReference>
<evidence type="ECO:0000313" key="5">
    <source>
        <dbReference type="Proteomes" id="UP001600064"/>
    </source>
</evidence>
<comment type="caution">
    <text evidence="4">The sequence shown here is derived from an EMBL/GenBank/DDBJ whole genome shotgun (WGS) entry which is preliminary data.</text>
</comment>